<reference evidence="1" key="1">
    <citation type="journal article" date="2014" name="Front. Microbiol.">
        <title>High frequency of phylogenetically diverse reductive dehalogenase-homologous genes in deep subseafloor sedimentary metagenomes.</title>
        <authorList>
            <person name="Kawai M."/>
            <person name="Futagami T."/>
            <person name="Toyoda A."/>
            <person name="Takaki Y."/>
            <person name="Nishi S."/>
            <person name="Hori S."/>
            <person name="Arai W."/>
            <person name="Tsubouchi T."/>
            <person name="Morono Y."/>
            <person name="Uchiyama I."/>
            <person name="Ito T."/>
            <person name="Fujiyama A."/>
            <person name="Inagaki F."/>
            <person name="Takami H."/>
        </authorList>
    </citation>
    <scope>NUCLEOTIDE SEQUENCE</scope>
    <source>
        <strain evidence="1">Expedition CK06-06</strain>
    </source>
</reference>
<dbReference type="EMBL" id="BART01000269">
    <property type="protein sequence ID" value="GAG69289.1"/>
    <property type="molecule type" value="Genomic_DNA"/>
</dbReference>
<name>X0ZIT0_9ZZZZ</name>
<evidence type="ECO:0000313" key="1">
    <source>
        <dbReference type="EMBL" id="GAG69289.1"/>
    </source>
</evidence>
<organism evidence="1">
    <name type="scientific">marine sediment metagenome</name>
    <dbReference type="NCBI Taxonomy" id="412755"/>
    <lineage>
        <taxon>unclassified sequences</taxon>
        <taxon>metagenomes</taxon>
        <taxon>ecological metagenomes</taxon>
    </lineage>
</organism>
<dbReference type="AlphaFoldDB" id="X0ZIT0"/>
<dbReference type="InterPro" id="IPR029044">
    <property type="entry name" value="Nucleotide-diphossugar_trans"/>
</dbReference>
<proteinExistence type="predicted"/>
<dbReference type="SUPFAM" id="SSF53448">
    <property type="entry name" value="Nucleotide-diphospho-sugar transferases"/>
    <property type="match status" value="1"/>
</dbReference>
<evidence type="ECO:0008006" key="2">
    <source>
        <dbReference type="Google" id="ProtNLM"/>
    </source>
</evidence>
<protein>
    <recommendedName>
        <fullName evidence="2">Nucleotide-diphospho-sugar transferase domain-containing protein</fullName>
    </recommendedName>
</protein>
<accession>X0ZIT0</accession>
<gene>
    <name evidence="1" type="ORF">S01H4_01472</name>
</gene>
<sequence length="389" mass="44980">MKISIGVITKDFNSLEPIDEFLENASKHNHKIYSVIIVYSHGCDFRLVESLEKKVKVFLVKINDVPEIKEQLIMTGLSTENIEILLNCPTLKKYGKVPYGLNRNYALIKALLSGSEVLVFIDTDVYPRVLVKKDDEVKEKEIDFIGKHLEYLKKEEVIITTSDYSGYYIIPPMSFTGMKELFISLQKEDAYELLRNSDEHNCLNLDNDKKRKIFETDKILGGNVAIKLSALKELPPFFSTVYNVNGENVLSRGEDTLLGIKLKKSDKKCIDIDTKIFHNTFGNYPEVPDIKKDKSIKDRFYYTCLGWIGRNPFLNWLKGEDIEEIKNRQKKYIIIGSNAGASYLNDERFLILPEALEISYHNLERVISEYKNTMRAWNDFIKKLEKWGG</sequence>
<comment type="caution">
    <text evidence="1">The sequence shown here is derived from an EMBL/GenBank/DDBJ whole genome shotgun (WGS) entry which is preliminary data.</text>
</comment>